<keyword evidence="1" id="KW-0472">Membrane</keyword>
<dbReference type="STRING" id="4537.A0A0E0LK18"/>
<sequence length="83" mass="9372">MGLLACSLSRVQQFINKWKLQCMLLVSFSLVVLLLFSSGFRKRYSSRVLSVLLWLAYLSADPVAVYVFGRLSLRASGSDPRNQ</sequence>
<dbReference type="OMA" id="FINKWKL"/>
<name>A0A0E0LK18_ORYPU</name>
<dbReference type="HOGENOM" id="CLU_2546560_0_0_1"/>
<keyword evidence="1" id="KW-1133">Transmembrane helix</keyword>
<feature type="transmembrane region" description="Helical" evidence="1">
    <location>
        <begin position="48"/>
        <end position="69"/>
    </location>
</feature>
<evidence type="ECO:0000313" key="3">
    <source>
        <dbReference type="Proteomes" id="UP000026962"/>
    </source>
</evidence>
<dbReference type="AlphaFoldDB" id="A0A0E0LK18"/>
<protein>
    <recommendedName>
        <fullName evidence="4">DUF4220 domain-containing protein</fullName>
    </recommendedName>
</protein>
<keyword evidence="3" id="KW-1185">Reference proteome</keyword>
<evidence type="ECO:0000313" key="2">
    <source>
        <dbReference type="EnsemblPlants" id="OPUNC07G11390.1"/>
    </source>
</evidence>
<reference evidence="2" key="1">
    <citation type="submission" date="2015-04" db="UniProtKB">
        <authorList>
            <consortium name="EnsemblPlants"/>
        </authorList>
    </citation>
    <scope>IDENTIFICATION</scope>
</reference>
<dbReference type="Gramene" id="OPUNC07G11390.1">
    <property type="protein sequence ID" value="OPUNC07G11390.1"/>
    <property type="gene ID" value="OPUNC07G11390"/>
</dbReference>
<proteinExistence type="predicted"/>
<feature type="transmembrane region" description="Helical" evidence="1">
    <location>
        <begin position="18"/>
        <end position="36"/>
    </location>
</feature>
<dbReference type="EnsemblPlants" id="OPUNC07G11390.1">
    <property type="protein sequence ID" value="OPUNC07G11390.1"/>
    <property type="gene ID" value="OPUNC07G11390"/>
</dbReference>
<dbReference type="PANTHER" id="PTHR31325">
    <property type="entry name" value="OS01G0798800 PROTEIN-RELATED"/>
    <property type="match status" value="1"/>
</dbReference>
<evidence type="ECO:0008006" key="4">
    <source>
        <dbReference type="Google" id="ProtNLM"/>
    </source>
</evidence>
<organism evidence="2">
    <name type="scientific">Oryza punctata</name>
    <name type="common">Red rice</name>
    <dbReference type="NCBI Taxonomy" id="4537"/>
    <lineage>
        <taxon>Eukaryota</taxon>
        <taxon>Viridiplantae</taxon>
        <taxon>Streptophyta</taxon>
        <taxon>Embryophyta</taxon>
        <taxon>Tracheophyta</taxon>
        <taxon>Spermatophyta</taxon>
        <taxon>Magnoliopsida</taxon>
        <taxon>Liliopsida</taxon>
        <taxon>Poales</taxon>
        <taxon>Poaceae</taxon>
        <taxon>BOP clade</taxon>
        <taxon>Oryzoideae</taxon>
        <taxon>Oryzeae</taxon>
        <taxon>Oryzinae</taxon>
        <taxon>Oryza</taxon>
    </lineage>
</organism>
<accession>A0A0E0LK18</accession>
<evidence type="ECO:0000256" key="1">
    <source>
        <dbReference type="SAM" id="Phobius"/>
    </source>
</evidence>
<reference evidence="2" key="2">
    <citation type="submission" date="2018-05" db="EMBL/GenBank/DDBJ databases">
        <title>OpunRS2 (Oryza punctata Reference Sequence Version 2).</title>
        <authorList>
            <person name="Zhang J."/>
            <person name="Kudrna D."/>
            <person name="Lee S."/>
            <person name="Talag J."/>
            <person name="Welchert J."/>
            <person name="Wing R.A."/>
        </authorList>
    </citation>
    <scope>NUCLEOTIDE SEQUENCE [LARGE SCALE GENOMIC DNA]</scope>
</reference>
<keyword evidence="1" id="KW-0812">Transmembrane</keyword>
<dbReference type="Proteomes" id="UP000026962">
    <property type="component" value="Chromosome 7"/>
</dbReference>